<evidence type="ECO:0000256" key="8">
    <source>
        <dbReference type="RuleBase" id="RU366045"/>
    </source>
</evidence>
<dbReference type="GO" id="GO:0046872">
    <property type="term" value="F:metal ion binding"/>
    <property type="evidence" value="ECO:0007669"/>
    <property type="project" value="UniProtKB-KW"/>
</dbReference>
<feature type="domain" description="Amidohydrolase-related" evidence="9">
    <location>
        <begin position="31"/>
        <end position="361"/>
    </location>
</feature>
<dbReference type="PANTHER" id="PTHR21240">
    <property type="entry name" value="2-AMINO-3-CARBOXYLMUCONATE-6-SEMIALDEHYDE DECARBOXYLASE"/>
    <property type="match status" value="1"/>
</dbReference>
<proteinExistence type="inferred from homology"/>
<evidence type="ECO:0000256" key="3">
    <source>
        <dbReference type="ARBA" id="ARBA00022793"/>
    </source>
</evidence>
<comment type="catalytic activity">
    <reaction evidence="6">
        <text>6-methylsalicylate + H(+) = 3-methylphenol + CO2</text>
        <dbReference type="Rhea" id="RHEA:23112"/>
        <dbReference type="ChEBI" id="CHEBI:15378"/>
        <dbReference type="ChEBI" id="CHEBI:16526"/>
        <dbReference type="ChEBI" id="CHEBI:17231"/>
        <dbReference type="ChEBI" id="CHEBI:36658"/>
        <dbReference type="EC" id="4.1.1.52"/>
    </reaction>
    <physiologicalReaction direction="left-to-right" evidence="6">
        <dbReference type="Rhea" id="RHEA:23113"/>
    </physiologicalReaction>
</comment>
<dbReference type="SUPFAM" id="SSF51556">
    <property type="entry name" value="Metallo-dependent hydrolases"/>
    <property type="match status" value="1"/>
</dbReference>
<dbReference type="InterPro" id="IPR032466">
    <property type="entry name" value="Metal_Hydrolase"/>
</dbReference>
<dbReference type="Proteomes" id="UP000433883">
    <property type="component" value="Unassembled WGS sequence"/>
</dbReference>
<dbReference type="PANTHER" id="PTHR21240:SF29">
    <property type="entry name" value="AMIDOHYDROLASE-RELATED DOMAIN-CONTAINING PROTEIN"/>
    <property type="match status" value="1"/>
</dbReference>
<keyword evidence="5 8" id="KW-0456">Lyase</keyword>
<dbReference type="GO" id="GO:0005829">
    <property type="term" value="C:cytosol"/>
    <property type="evidence" value="ECO:0007669"/>
    <property type="project" value="TreeGrafter"/>
</dbReference>
<dbReference type="GO" id="GO:0047596">
    <property type="term" value="F:6-methylsalicylate decarboxylase activity"/>
    <property type="evidence" value="ECO:0007669"/>
    <property type="project" value="UniProtKB-EC"/>
</dbReference>
<dbReference type="AlphaFoldDB" id="A0A8H3UAC3"/>
<evidence type="ECO:0000256" key="1">
    <source>
        <dbReference type="ARBA" id="ARBA00005871"/>
    </source>
</evidence>
<evidence type="ECO:0000313" key="11">
    <source>
        <dbReference type="Proteomes" id="UP000433883"/>
    </source>
</evidence>
<comment type="caution">
    <text evidence="10">The sequence shown here is derived from an EMBL/GenBank/DDBJ whole genome shotgun (WGS) entry which is preliminary data.</text>
</comment>
<evidence type="ECO:0000256" key="4">
    <source>
        <dbReference type="ARBA" id="ARBA00022833"/>
    </source>
</evidence>
<dbReference type="EMBL" id="WNWQ01000531">
    <property type="protein sequence ID" value="KAE9966419.1"/>
    <property type="molecule type" value="Genomic_DNA"/>
</dbReference>
<evidence type="ECO:0000256" key="7">
    <source>
        <dbReference type="ARBA" id="ARBA00038889"/>
    </source>
</evidence>
<evidence type="ECO:0000256" key="6">
    <source>
        <dbReference type="ARBA" id="ARBA00036832"/>
    </source>
</evidence>
<dbReference type="InterPro" id="IPR006680">
    <property type="entry name" value="Amidohydro-rel"/>
</dbReference>
<evidence type="ECO:0000256" key="5">
    <source>
        <dbReference type="ARBA" id="ARBA00023239"/>
    </source>
</evidence>
<organism evidence="10 11">
    <name type="scientific">Venturia inaequalis</name>
    <name type="common">Apple scab fungus</name>
    <dbReference type="NCBI Taxonomy" id="5025"/>
    <lineage>
        <taxon>Eukaryota</taxon>
        <taxon>Fungi</taxon>
        <taxon>Dikarya</taxon>
        <taxon>Ascomycota</taxon>
        <taxon>Pezizomycotina</taxon>
        <taxon>Dothideomycetes</taxon>
        <taxon>Pleosporomycetidae</taxon>
        <taxon>Venturiales</taxon>
        <taxon>Venturiaceae</taxon>
        <taxon>Venturia</taxon>
    </lineage>
</organism>
<evidence type="ECO:0000256" key="2">
    <source>
        <dbReference type="ARBA" id="ARBA00022723"/>
    </source>
</evidence>
<keyword evidence="3 8" id="KW-0210">Decarboxylase</keyword>
<dbReference type="EC" id="4.1.1.52" evidence="7"/>
<comment type="similarity">
    <text evidence="1">Belongs to the metallo-dependent hydrolases superfamily. ACMSD family.</text>
</comment>
<keyword evidence="2" id="KW-0479">Metal-binding</keyword>
<name>A0A8H3UAC3_VENIN</name>
<dbReference type="InterPro" id="IPR032465">
    <property type="entry name" value="ACMSD"/>
</dbReference>
<evidence type="ECO:0000259" key="9">
    <source>
        <dbReference type="Pfam" id="PF04909"/>
    </source>
</evidence>
<accession>A0A8H3UAC3</accession>
<dbReference type="GO" id="GO:0016787">
    <property type="term" value="F:hydrolase activity"/>
    <property type="evidence" value="ECO:0007669"/>
    <property type="project" value="InterPro"/>
</dbReference>
<dbReference type="Pfam" id="PF04909">
    <property type="entry name" value="Amidohydro_2"/>
    <property type="match status" value="1"/>
</dbReference>
<dbReference type="GO" id="GO:0019748">
    <property type="term" value="P:secondary metabolic process"/>
    <property type="evidence" value="ECO:0007669"/>
    <property type="project" value="TreeGrafter"/>
</dbReference>
<evidence type="ECO:0000313" key="10">
    <source>
        <dbReference type="EMBL" id="KAE9966419.1"/>
    </source>
</evidence>
<reference evidence="10 11" key="1">
    <citation type="submission" date="2019-11" db="EMBL/GenBank/DDBJ databases">
        <title>Venturia inaequalis Genome Resource.</title>
        <authorList>
            <person name="Lichtner F.J."/>
        </authorList>
    </citation>
    <scope>NUCLEOTIDE SEQUENCE [LARGE SCALE GENOMIC DNA]</scope>
    <source>
        <strain evidence="10">Bline_iso_100314</strain>
    </source>
</reference>
<sequence>MGNCNLGIASAALRASPPLLLNPKLSLLLPIDTHSHFLPDFYREALEANGHKNPDGMPAVPQWSEKAHLEMMDRLNITKSIISISTPGTHLIPEEDSAAIDLTRRTNAFAADLKKRHPTRFGYFASLPLPAVQASLVELEKAFEEGADGITLESNHHGIYLGDSRFDAVFEALDRHKAKLFIHPTTGCFCPSGTAGAGTKEVVSVNPLKERLPAPVLEFFFDTARCVANLFLSGTVRRYPNITYFIGHMGGAIPPVLSRFLGFANVVQGYDVEKWTEGDALETLNERFYFDMAGWAFPGQWKGLTDGVGIGFGRILYGSDFPFTPAPAVEMFVKSMDEGTEGWKEEDVERAYFGNAAKLFKVEE</sequence>
<dbReference type="Gene3D" id="3.20.20.140">
    <property type="entry name" value="Metal-dependent hydrolases"/>
    <property type="match status" value="1"/>
</dbReference>
<keyword evidence="4" id="KW-0862">Zinc</keyword>
<protein>
    <recommendedName>
        <fullName evidence="7">6-methylsalicylate decarboxylase</fullName>
        <ecNumber evidence="7">4.1.1.52</ecNumber>
    </recommendedName>
</protein>
<gene>
    <name evidence="10" type="ORF">BLS_007016</name>
</gene>